<keyword evidence="2" id="KW-0472">Membrane</keyword>
<dbReference type="AlphaFoldDB" id="A0A4R8HGJ7"/>
<keyword evidence="4" id="KW-1185">Reference proteome</keyword>
<accession>A0A4R8HGJ7</accession>
<organism evidence="3 4">
    <name type="scientific">Orenia marismortui</name>
    <dbReference type="NCBI Taxonomy" id="46469"/>
    <lineage>
        <taxon>Bacteria</taxon>
        <taxon>Bacillati</taxon>
        <taxon>Bacillota</taxon>
        <taxon>Clostridia</taxon>
        <taxon>Halanaerobiales</taxon>
        <taxon>Halobacteroidaceae</taxon>
        <taxon>Orenia</taxon>
    </lineage>
</organism>
<gene>
    <name evidence="3" type="ORF">C7959_101109</name>
</gene>
<feature type="coiled-coil region" evidence="1">
    <location>
        <begin position="294"/>
        <end position="321"/>
    </location>
</feature>
<dbReference type="InterPro" id="IPR021435">
    <property type="entry name" value="DUF3084"/>
</dbReference>
<dbReference type="Pfam" id="PF11283">
    <property type="entry name" value="DUF3084"/>
    <property type="match status" value="1"/>
</dbReference>
<comment type="caution">
    <text evidence="3">The sequence shown here is derived from an EMBL/GenBank/DDBJ whole genome shotgun (WGS) entry which is preliminary data.</text>
</comment>
<proteinExistence type="predicted"/>
<evidence type="ECO:0008006" key="5">
    <source>
        <dbReference type="Google" id="ProtNLM"/>
    </source>
</evidence>
<dbReference type="STRING" id="926561.GCA_000379025_00946"/>
<evidence type="ECO:0000313" key="3">
    <source>
        <dbReference type="EMBL" id="TDX59222.1"/>
    </source>
</evidence>
<evidence type="ECO:0000256" key="2">
    <source>
        <dbReference type="SAM" id="Phobius"/>
    </source>
</evidence>
<evidence type="ECO:0000313" key="4">
    <source>
        <dbReference type="Proteomes" id="UP000295832"/>
    </source>
</evidence>
<reference evidence="3 4" key="1">
    <citation type="submission" date="2019-03" db="EMBL/GenBank/DDBJ databases">
        <title>Subsurface microbial communities from deep shales in Ohio and West Virginia, USA.</title>
        <authorList>
            <person name="Wrighton K."/>
        </authorList>
    </citation>
    <scope>NUCLEOTIDE SEQUENCE [LARGE SCALE GENOMIC DNA]</scope>
    <source>
        <strain evidence="3 4">MSL 6dP</strain>
    </source>
</reference>
<keyword evidence="2" id="KW-0812">Transmembrane</keyword>
<keyword evidence="2" id="KW-1133">Transmembrane helix</keyword>
<keyword evidence="1" id="KW-0175">Coiled coil</keyword>
<dbReference type="RefSeq" id="WP_134114213.1">
    <property type="nucleotide sequence ID" value="NZ_SOEG01000001.1"/>
</dbReference>
<sequence length="381" mass="42944">MYGIKLLLALVVISGIIAYVGDKIGMKVGKKRLSLFGLRPKYTSIIITVTTGILIALTSLILLMAASEDVRMALFDMEAMLERLSYLNQSLSTKNQELADLRTDIDDKVSSLVLLREDKQSLEKNLSNLKSEYQVVEDKKLKLESKVEKLNLQKEALTEQVDNLAYNISLFGKRYLSSLTEDIIYNKGDILATKSVNLEQSKSKIKNEVDQLLKTANALAINNGIKEEANNFVLDYNQQELDKVLEILNNKDDKAVLRLIVVKNTLKNESVAINFDLYQDYRVYQKGEVILEGNLSLSNKLSKLEEELSEVLDTLHQKSIEDGMLTDNKIRTGGFSLSVVSSILTQVSATEEIRDFRIIAIDDIWRSDNLNDKIDIKLIGD</sequence>
<feature type="coiled-coil region" evidence="1">
    <location>
        <begin position="112"/>
        <end position="167"/>
    </location>
</feature>
<dbReference type="Proteomes" id="UP000295832">
    <property type="component" value="Unassembled WGS sequence"/>
</dbReference>
<feature type="transmembrane region" description="Helical" evidence="2">
    <location>
        <begin position="42"/>
        <end position="65"/>
    </location>
</feature>
<protein>
    <recommendedName>
        <fullName evidence="5">DUF3084 family protein</fullName>
    </recommendedName>
</protein>
<dbReference type="EMBL" id="SOEG01000001">
    <property type="protein sequence ID" value="TDX59222.1"/>
    <property type="molecule type" value="Genomic_DNA"/>
</dbReference>
<evidence type="ECO:0000256" key="1">
    <source>
        <dbReference type="SAM" id="Coils"/>
    </source>
</evidence>
<name>A0A4R8HGJ7_9FIRM</name>